<evidence type="ECO:0000256" key="1">
    <source>
        <dbReference type="ARBA" id="ARBA00006739"/>
    </source>
</evidence>
<dbReference type="InterPro" id="IPR029044">
    <property type="entry name" value="Nucleotide-diphossugar_trans"/>
</dbReference>
<dbReference type="Proteomes" id="UP000711736">
    <property type="component" value="Unassembled WGS sequence"/>
</dbReference>
<dbReference type="SUPFAM" id="SSF53448">
    <property type="entry name" value="Nucleotide-diphospho-sugar transferases"/>
    <property type="match status" value="1"/>
</dbReference>
<evidence type="ECO:0000313" key="4">
    <source>
        <dbReference type="Proteomes" id="UP000711736"/>
    </source>
</evidence>
<feature type="domain" description="Glycosyltransferase 2-like" evidence="2">
    <location>
        <begin position="8"/>
        <end position="168"/>
    </location>
</feature>
<dbReference type="EMBL" id="JAFEJU010000009">
    <property type="protein sequence ID" value="MBT1175782.1"/>
    <property type="molecule type" value="Genomic_DNA"/>
</dbReference>
<gene>
    <name evidence="3" type="ORF">JS530_09785</name>
</gene>
<dbReference type="Gene3D" id="3.90.550.10">
    <property type="entry name" value="Spore Coat Polysaccharide Biosynthesis Protein SpsA, Chain A"/>
    <property type="match status" value="1"/>
</dbReference>
<name>A0ABS5UXF8_9BIFI</name>
<keyword evidence="4" id="KW-1185">Reference proteome</keyword>
<comment type="similarity">
    <text evidence="1">Belongs to the glycosyltransferase 2 family.</text>
</comment>
<dbReference type="CDD" id="cd04179">
    <property type="entry name" value="DPM_DPG-synthase_like"/>
    <property type="match status" value="1"/>
</dbReference>
<dbReference type="PANTHER" id="PTHR48090">
    <property type="entry name" value="UNDECAPRENYL-PHOSPHATE 4-DEOXY-4-FORMAMIDO-L-ARABINOSE TRANSFERASE-RELATED"/>
    <property type="match status" value="1"/>
</dbReference>
<dbReference type="RefSeq" id="WP_214376977.1">
    <property type="nucleotide sequence ID" value="NZ_JAFEJU010000009.1"/>
</dbReference>
<evidence type="ECO:0000313" key="3">
    <source>
        <dbReference type="EMBL" id="MBT1175782.1"/>
    </source>
</evidence>
<dbReference type="InterPro" id="IPR001173">
    <property type="entry name" value="Glyco_trans_2-like"/>
</dbReference>
<proteinExistence type="inferred from homology"/>
<dbReference type="PANTHER" id="PTHR48090:SF7">
    <property type="entry name" value="RFBJ PROTEIN"/>
    <property type="match status" value="1"/>
</dbReference>
<dbReference type="InterPro" id="IPR050256">
    <property type="entry name" value="Glycosyltransferase_2"/>
</dbReference>
<reference evidence="3 4" key="1">
    <citation type="journal article" date="2021" name="Environ. Microbiol.">
        <title>Genetic insights into the dark matter of the mammalian gut microbiota through targeted genome reconstruction.</title>
        <authorList>
            <person name="Lugli G.A."/>
            <person name="Alessandri G."/>
            <person name="Milani C."/>
            <person name="Viappiani A."/>
            <person name="Fontana F."/>
            <person name="Tarracchini C."/>
            <person name="Mancabelli L."/>
            <person name="Argentini C."/>
            <person name="Ruiz L."/>
            <person name="Margolles A."/>
            <person name="van Sinderen D."/>
            <person name="Turroni F."/>
            <person name="Ventura M."/>
        </authorList>
    </citation>
    <scope>NUCLEOTIDE SEQUENCE [LARGE SCALE GENOMIC DNA]</scope>
    <source>
        <strain evidence="3 4">LC6</strain>
    </source>
</reference>
<dbReference type="Pfam" id="PF00535">
    <property type="entry name" value="Glycos_transf_2"/>
    <property type="match status" value="1"/>
</dbReference>
<organism evidence="3 4">
    <name type="scientific">Bifidobacterium colobi</name>
    <dbReference type="NCBI Taxonomy" id="2809026"/>
    <lineage>
        <taxon>Bacteria</taxon>
        <taxon>Bacillati</taxon>
        <taxon>Actinomycetota</taxon>
        <taxon>Actinomycetes</taxon>
        <taxon>Bifidobacteriales</taxon>
        <taxon>Bifidobacteriaceae</taxon>
        <taxon>Bifidobacterium</taxon>
    </lineage>
</organism>
<accession>A0ABS5UXF8</accession>
<comment type="caution">
    <text evidence="3">The sequence shown here is derived from an EMBL/GenBank/DDBJ whole genome shotgun (WGS) entry which is preliminary data.</text>
</comment>
<protein>
    <submittedName>
        <fullName evidence="3">Glycosyltransferase family 2 protein</fullName>
    </submittedName>
</protein>
<evidence type="ECO:0000259" key="2">
    <source>
        <dbReference type="Pfam" id="PF00535"/>
    </source>
</evidence>
<sequence>MLDGRTVSLVMPCRNEASFLENLIDEIPDFFDEIVCVSNKSTDNTVEVGTRIQKHVPRFRMLQDDRTANGIGYGYAHMTGINAAEGDIIVCADSDGTYPVEDVPQLWRVMQDKGIAFTSCTRYPDRDIPMKLQLGVKILNAEIALLYGLRIHDSLSGMWIFTKDVVDQLHLTEGDWNLSPQIKLNAYEALGTRFKELKITQRVRYGETKQNYFETGMKHLLWIARNRFKKRNSIQPCV</sequence>